<dbReference type="InterPro" id="IPR052165">
    <property type="entry name" value="Membrane_assoc_protease"/>
</dbReference>
<dbReference type="InterPro" id="IPR056738">
    <property type="entry name" value="NfeD1b_N"/>
</dbReference>
<comment type="subcellular location">
    <subcellularLocation>
        <location evidence="1">Membrane</location>
        <topology evidence="1">Multi-pass membrane protein</topology>
    </subcellularLocation>
</comment>
<evidence type="ECO:0000256" key="5">
    <source>
        <dbReference type="SAM" id="MobiDB-lite"/>
    </source>
</evidence>
<feature type="domain" description="NfeD integral membrane" evidence="9">
    <location>
        <begin position="266"/>
        <end position="383"/>
    </location>
</feature>
<dbReference type="EMBL" id="VRZA01000007">
    <property type="protein sequence ID" value="TXS90761.1"/>
    <property type="molecule type" value="Genomic_DNA"/>
</dbReference>
<keyword evidence="2 6" id="KW-0812">Transmembrane</keyword>
<evidence type="ECO:0000256" key="6">
    <source>
        <dbReference type="SAM" id="Phobius"/>
    </source>
</evidence>
<dbReference type="InterPro" id="IPR012340">
    <property type="entry name" value="NA-bd_OB-fold"/>
</dbReference>
<feature type="chain" id="PRO_5023150413" evidence="7">
    <location>
        <begin position="23"/>
        <end position="461"/>
    </location>
</feature>
<evidence type="ECO:0000259" key="8">
    <source>
        <dbReference type="Pfam" id="PF01957"/>
    </source>
</evidence>
<feature type="domain" description="NfeD-like C-terminal" evidence="8">
    <location>
        <begin position="399"/>
        <end position="453"/>
    </location>
</feature>
<name>A0A5C8ZU10_9GAMM</name>
<feature type="domain" description="NfeD1b N-terminal" evidence="10">
    <location>
        <begin position="29"/>
        <end position="128"/>
    </location>
</feature>
<evidence type="ECO:0000259" key="9">
    <source>
        <dbReference type="Pfam" id="PF24961"/>
    </source>
</evidence>
<comment type="caution">
    <text evidence="11">The sequence shown here is derived from an EMBL/GenBank/DDBJ whole genome shotgun (WGS) entry which is preliminary data.</text>
</comment>
<dbReference type="Proteomes" id="UP000321039">
    <property type="component" value="Unassembled WGS sequence"/>
</dbReference>
<dbReference type="PANTHER" id="PTHR33507:SF4">
    <property type="entry name" value="NODULATION COMPETITIVENESS PROTEIN NFED"/>
    <property type="match status" value="1"/>
</dbReference>
<dbReference type="GO" id="GO:0016020">
    <property type="term" value="C:membrane"/>
    <property type="evidence" value="ECO:0007669"/>
    <property type="project" value="UniProtKB-SubCell"/>
</dbReference>
<evidence type="ECO:0000256" key="2">
    <source>
        <dbReference type="ARBA" id="ARBA00022692"/>
    </source>
</evidence>
<keyword evidence="12" id="KW-1185">Reference proteome</keyword>
<dbReference type="CDD" id="cd07020">
    <property type="entry name" value="Clp_protease_NfeD_1"/>
    <property type="match status" value="1"/>
</dbReference>
<feature type="region of interest" description="Disordered" evidence="5">
    <location>
        <begin position="127"/>
        <end position="162"/>
    </location>
</feature>
<evidence type="ECO:0000259" key="10">
    <source>
        <dbReference type="Pfam" id="PF25145"/>
    </source>
</evidence>
<accession>A0A5C8ZU10</accession>
<feature type="transmembrane region" description="Helical" evidence="6">
    <location>
        <begin position="258"/>
        <end position="280"/>
    </location>
</feature>
<proteinExistence type="predicted"/>
<dbReference type="InterPro" id="IPR056739">
    <property type="entry name" value="NfeD_membrane"/>
</dbReference>
<feature type="signal peptide" evidence="7">
    <location>
        <begin position="1"/>
        <end position="22"/>
    </location>
</feature>
<dbReference type="InterPro" id="IPR029045">
    <property type="entry name" value="ClpP/crotonase-like_dom_sf"/>
</dbReference>
<evidence type="ECO:0000313" key="12">
    <source>
        <dbReference type="Proteomes" id="UP000321039"/>
    </source>
</evidence>
<gene>
    <name evidence="11" type="ORF">FV139_17435</name>
</gene>
<dbReference type="Pfam" id="PF24961">
    <property type="entry name" value="NfeD_membrane"/>
    <property type="match status" value="1"/>
</dbReference>
<evidence type="ECO:0000256" key="7">
    <source>
        <dbReference type="SAM" id="SignalP"/>
    </source>
</evidence>
<keyword evidence="4 6" id="KW-0472">Membrane</keyword>
<reference evidence="11 12" key="1">
    <citation type="submission" date="2019-08" db="EMBL/GenBank/DDBJ databases">
        <title>Parahaliea maris sp. nov., isolated from the surface seawater.</title>
        <authorList>
            <person name="Liu Y."/>
        </authorList>
    </citation>
    <scope>NUCLEOTIDE SEQUENCE [LARGE SCALE GENOMIC DNA]</scope>
    <source>
        <strain evidence="11 12">HSLHS9</strain>
    </source>
</reference>
<dbReference type="Gene3D" id="2.40.50.140">
    <property type="entry name" value="Nucleic acid-binding proteins"/>
    <property type="match status" value="1"/>
</dbReference>
<feature type="transmembrane region" description="Helical" evidence="6">
    <location>
        <begin position="335"/>
        <end position="354"/>
    </location>
</feature>
<feature type="transmembrane region" description="Helical" evidence="6">
    <location>
        <begin position="360"/>
        <end position="386"/>
    </location>
</feature>
<dbReference type="Pfam" id="PF01957">
    <property type="entry name" value="NfeD"/>
    <property type="match status" value="1"/>
</dbReference>
<dbReference type="PANTHER" id="PTHR33507">
    <property type="entry name" value="INNER MEMBRANE PROTEIN YBBJ"/>
    <property type="match status" value="1"/>
</dbReference>
<protein>
    <submittedName>
        <fullName evidence="11">Nodulation protein NfeD</fullName>
    </submittedName>
</protein>
<dbReference type="AlphaFoldDB" id="A0A5C8ZU10"/>
<sequence length="461" mass="48332">MRRFIYQLIMTWLLALSSQAVGQAPPGAVWQVSITGAIGPATADHMIRSLATANTAGASLVLLQIDTPGGLDTAMRDMIKAVLASPIPVIGYVAPSGSRAASAGTYILYATHIAAMAPGTNLGAATPVQIGSPGVPSLPRGDAPEESPDGDAAPGPEAHQPGTAMEHKIINDAVAYLRGLAELRGRNAEWAERAVREGASLTASAALEQGVIDLVSTSREELLATVHGRTVQLGDHSATLDTETATVYEHPMDWRSEFLAVITNPNIAYLLMLAGIYGLLIEFYNPGVGLPGVVGAVSLLLAMYAFQVLPISYAGLGLILLGIALMAAEAFAPSFGILGLGGIVAFVFGSIMLMDTQLPAYQIAMPMIVAITVFSAALLIFALGMLARSRRRALVSGAEHLLGQRAVVQRCQGDEVYVWLEGELWQANCNSALAVEDEVEVTALHGLTLEVRKLEGSASDD</sequence>
<dbReference type="Gene3D" id="3.90.226.10">
    <property type="entry name" value="2-enoyl-CoA Hydratase, Chain A, domain 1"/>
    <property type="match status" value="1"/>
</dbReference>
<dbReference type="SUPFAM" id="SSF141322">
    <property type="entry name" value="NfeD domain-like"/>
    <property type="match status" value="1"/>
</dbReference>
<dbReference type="InterPro" id="IPR002810">
    <property type="entry name" value="NfeD-like_C"/>
</dbReference>
<keyword evidence="7" id="KW-0732">Signal</keyword>
<feature type="transmembrane region" description="Helical" evidence="6">
    <location>
        <begin position="311"/>
        <end position="328"/>
    </location>
</feature>
<organism evidence="11 12">
    <name type="scientific">Parahaliea maris</name>
    <dbReference type="NCBI Taxonomy" id="2716870"/>
    <lineage>
        <taxon>Bacteria</taxon>
        <taxon>Pseudomonadati</taxon>
        <taxon>Pseudomonadota</taxon>
        <taxon>Gammaproteobacteria</taxon>
        <taxon>Cellvibrionales</taxon>
        <taxon>Halieaceae</taxon>
        <taxon>Parahaliea</taxon>
    </lineage>
</organism>
<evidence type="ECO:0000256" key="3">
    <source>
        <dbReference type="ARBA" id="ARBA00022989"/>
    </source>
</evidence>
<evidence type="ECO:0000256" key="1">
    <source>
        <dbReference type="ARBA" id="ARBA00004141"/>
    </source>
</evidence>
<evidence type="ECO:0000256" key="4">
    <source>
        <dbReference type="ARBA" id="ARBA00023136"/>
    </source>
</evidence>
<dbReference type="Pfam" id="PF25145">
    <property type="entry name" value="NfeD1b_N"/>
    <property type="match status" value="1"/>
</dbReference>
<dbReference type="FunFam" id="3.90.226.10:FF:000089">
    <property type="entry name" value="Membrane-bound serine protease"/>
    <property type="match status" value="1"/>
</dbReference>
<evidence type="ECO:0000313" key="11">
    <source>
        <dbReference type="EMBL" id="TXS90761.1"/>
    </source>
</evidence>
<keyword evidence="3 6" id="KW-1133">Transmembrane helix</keyword>
<dbReference type="SUPFAM" id="SSF52096">
    <property type="entry name" value="ClpP/crotonase"/>
    <property type="match status" value="1"/>
</dbReference>